<dbReference type="GeneID" id="86061090"/>
<feature type="region of interest" description="Disordered" evidence="1">
    <location>
        <begin position="317"/>
        <end position="337"/>
    </location>
</feature>
<comment type="caution">
    <text evidence="2">The sequence shown here is derived from an EMBL/GenBank/DDBJ whole genome shotgun (WGS) entry which is preliminary data.</text>
</comment>
<dbReference type="RefSeq" id="WP_110322585.1">
    <property type="nucleotide sequence ID" value="NZ_QJKD01000004.1"/>
</dbReference>
<gene>
    <name evidence="2" type="ORF">DFR60_10461</name>
</gene>
<evidence type="ECO:0000256" key="1">
    <source>
        <dbReference type="SAM" id="MobiDB-lite"/>
    </source>
</evidence>
<evidence type="ECO:0000313" key="3">
    <source>
        <dbReference type="Proteomes" id="UP000248057"/>
    </source>
</evidence>
<reference evidence="2 3" key="1">
    <citation type="submission" date="2018-05" db="EMBL/GenBank/DDBJ databases">
        <title>Genomic Encyclopedia of Type Strains, Phase IV (KMG-IV): sequencing the most valuable type-strain genomes for metagenomic binning, comparative biology and taxonomic classification.</title>
        <authorList>
            <person name="Goeker M."/>
        </authorList>
    </citation>
    <scope>NUCLEOTIDE SEQUENCE [LARGE SCALE GENOMIC DNA]</scope>
    <source>
        <strain evidence="2 3">DSM 24995</strain>
    </source>
</reference>
<evidence type="ECO:0008006" key="4">
    <source>
        <dbReference type="Google" id="ProtNLM"/>
    </source>
</evidence>
<proteinExistence type="predicted"/>
<evidence type="ECO:0000313" key="2">
    <source>
        <dbReference type="EMBL" id="PXX54236.1"/>
    </source>
</evidence>
<protein>
    <recommendedName>
        <fullName evidence="4">Sarcolemmal membrane-associated protein</fullName>
    </recommendedName>
</protein>
<dbReference type="Proteomes" id="UP000248057">
    <property type="component" value="Unassembled WGS sequence"/>
</dbReference>
<dbReference type="EMBL" id="QJKD01000004">
    <property type="protein sequence ID" value="PXX54236.1"/>
    <property type="molecule type" value="Genomic_DNA"/>
</dbReference>
<sequence length="401" mass="48165">MKENEYKEYNALTKRLLAEGYTADHHPDNVRVDVSLWEKKTLDNYYGGFTYERWWIFEQTFKTPCGLQCKGLQCHSNMSYMGIEWTFENDMATIHCPYEKKECKLKHEYLQEHGVLRYDCEVHMTDEEYCYEGSVEHILKLHDDEIRRQEAGFELQKNGRVCREHTRFNRDTLEWEMNYDPYYCGLRRCAGMCPVLGHELEKKRGNVFYDVKISYLRSDLNGTLFEGQVDTQMIKGKKLFEHPVSMDIAELCARLCQDRIRDKVRSHYFTELFFSEYHGRYFSFEILNVRAEHRESRDLMQDLEDIRNGIQIIHVSDMEKQNSENKKERRRQQRESAVRRLEKKLVEDGYESLKEFSADRRHADKWLGPERIAELEKLRQEEEKERKEQPVQLCLFDGEVS</sequence>
<organism evidence="2 3">
    <name type="scientific">Hungatella effluvii</name>
    <dbReference type="NCBI Taxonomy" id="1096246"/>
    <lineage>
        <taxon>Bacteria</taxon>
        <taxon>Bacillati</taxon>
        <taxon>Bacillota</taxon>
        <taxon>Clostridia</taxon>
        <taxon>Lachnospirales</taxon>
        <taxon>Lachnospiraceae</taxon>
        <taxon>Hungatella</taxon>
    </lineage>
</organism>
<keyword evidence="3" id="KW-1185">Reference proteome</keyword>
<accession>A0A2V3Y6S1</accession>
<name>A0A2V3Y6S1_9FIRM</name>
<dbReference type="AlphaFoldDB" id="A0A2V3Y6S1"/>